<sequence length="298" mass="34897">MINIKVLSLFFQRNNFHKLSQWSKSLNELNGQDEKFSTIVKDNLTRFRRIWLIVLKTTKITFTVSSFFMASSTVLKTGNDGMIKIPFLSEDWIYYKVVVFIIQLYLTVNAALVAVYTDMTIIFFGFEIIAVLCTLYDYISANKDKMIENSDFLKIIILKHFDFIDKIKIFNKTVLYISLLQFTCSLLMALFLFLYIRMNTQSFVGYIMIMCALIQLLYPCLAGEMINIKTKKLSEIFYQTNWYDLSLKDQKTFLIILGIIQKEYGFKAAEIFDINLYAFFQIVKCALSYCTILYTLSQ</sequence>
<protein>
    <submittedName>
        <fullName evidence="10">Uncharacterized protein</fullName>
    </submittedName>
</protein>
<evidence type="ECO:0000256" key="1">
    <source>
        <dbReference type="ARBA" id="ARBA00004651"/>
    </source>
</evidence>
<keyword evidence="6" id="KW-1133">Transmembrane helix</keyword>
<organism evidence="10 11">
    <name type="scientific">Phlebotomus papatasi</name>
    <name type="common">Sandfly</name>
    <dbReference type="NCBI Taxonomy" id="29031"/>
    <lineage>
        <taxon>Eukaryota</taxon>
        <taxon>Metazoa</taxon>
        <taxon>Ecdysozoa</taxon>
        <taxon>Arthropoda</taxon>
        <taxon>Hexapoda</taxon>
        <taxon>Insecta</taxon>
        <taxon>Pterygota</taxon>
        <taxon>Neoptera</taxon>
        <taxon>Endopterygota</taxon>
        <taxon>Diptera</taxon>
        <taxon>Nematocera</taxon>
        <taxon>Psychodoidea</taxon>
        <taxon>Psychodidae</taxon>
        <taxon>Phlebotomus</taxon>
        <taxon>Phlebotomus</taxon>
    </lineage>
</organism>
<reference evidence="10" key="1">
    <citation type="submission" date="2022-08" db="UniProtKB">
        <authorList>
            <consortium name="EnsemblMetazoa"/>
        </authorList>
    </citation>
    <scope>IDENTIFICATION</scope>
    <source>
        <strain evidence="10">Israel</strain>
    </source>
</reference>
<dbReference type="VEuPathDB" id="VectorBase:PPAI013208"/>
<dbReference type="VEuPathDB" id="VectorBase:PPAPM1_007398"/>
<keyword evidence="3" id="KW-0716">Sensory transduction</keyword>
<dbReference type="EnsemblMetazoa" id="PPAI013208-RA">
    <property type="protein sequence ID" value="PPAI013208-PA"/>
    <property type="gene ID" value="PPAI013208"/>
</dbReference>
<comment type="subcellular location">
    <subcellularLocation>
        <location evidence="1">Cell membrane</location>
        <topology evidence="1">Multi-pass membrane protein</topology>
    </subcellularLocation>
</comment>
<evidence type="ECO:0000256" key="6">
    <source>
        <dbReference type="ARBA" id="ARBA00022989"/>
    </source>
</evidence>
<keyword evidence="9" id="KW-0807">Transducer</keyword>
<name>A0A3F2ZEE5_PHLPP</name>
<evidence type="ECO:0000313" key="10">
    <source>
        <dbReference type="EnsemblMetazoa" id="PPAI013208-PA"/>
    </source>
</evidence>
<dbReference type="PANTHER" id="PTHR21137:SF35">
    <property type="entry name" value="ODORANT RECEPTOR 19A-RELATED"/>
    <property type="match status" value="1"/>
</dbReference>
<dbReference type="GO" id="GO:0004984">
    <property type="term" value="F:olfactory receptor activity"/>
    <property type="evidence" value="ECO:0007669"/>
    <property type="project" value="InterPro"/>
</dbReference>
<keyword evidence="8" id="KW-0675">Receptor</keyword>
<dbReference type="InterPro" id="IPR004117">
    <property type="entry name" value="7tm6_olfct_rcpt"/>
</dbReference>
<evidence type="ECO:0000256" key="2">
    <source>
        <dbReference type="ARBA" id="ARBA00022475"/>
    </source>
</evidence>
<dbReference type="GO" id="GO:0007165">
    <property type="term" value="P:signal transduction"/>
    <property type="evidence" value="ECO:0007669"/>
    <property type="project" value="UniProtKB-KW"/>
</dbReference>
<keyword evidence="7" id="KW-0472">Membrane</keyword>
<accession>A0A3F2ZEE5</accession>
<keyword evidence="5" id="KW-0552">Olfaction</keyword>
<dbReference type="Pfam" id="PF02949">
    <property type="entry name" value="7tm_6"/>
    <property type="match status" value="1"/>
</dbReference>
<evidence type="ECO:0000256" key="9">
    <source>
        <dbReference type="ARBA" id="ARBA00023224"/>
    </source>
</evidence>
<evidence type="ECO:0000313" key="11">
    <source>
        <dbReference type="Proteomes" id="UP000092462"/>
    </source>
</evidence>
<evidence type="ECO:0000256" key="5">
    <source>
        <dbReference type="ARBA" id="ARBA00022725"/>
    </source>
</evidence>
<dbReference type="EMBL" id="AJVK01009464">
    <property type="status" value="NOT_ANNOTATED_CDS"/>
    <property type="molecule type" value="Genomic_DNA"/>
</dbReference>
<evidence type="ECO:0000256" key="3">
    <source>
        <dbReference type="ARBA" id="ARBA00022606"/>
    </source>
</evidence>
<evidence type="ECO:0000256" key="8">
    <source>
        <dbReference type="ARBA" id="ARBA00023170"/>
    </source>
</evidence>
<dbReference type="AlphaFoldDB" id="A0A3F2ZEE5"/>
<evidence type="ECO:0000256" key="4">
    <source>
        <dbReference type="ARBA" id="ARBA00022692"/>
    </source>
</evidence>
<dbReference type="GO" id="GO:0005549">
    <property type="term" value="F:odorant binding"/>
    <property type="evidence" value="ECO:0007669"/>
    <property type="project" value="InterPro"/>
</dbReference>
<dbReference type="GO" id="GO:0005886">
    <property type="term" value="C:plasma membrane"/>
    <property type="evidence" value="ECO:0007669"/>
    <property type="project" value="UniProtKB-SubCell"/>
</dbReference>
<keyword evidence="4" id="KW-0812">Transmembrane</keyword>
<dbReference type="Proteomes" id="UP000092462">
    <property type="component" value="Unassembled WGS sequence"/>
</dbReference>
<keyword evidence="2" id="KW-1003">Cell membrane</keyword>
<proteinExistence type="predicted"/>
<keyword evidence="11" id="KW-1185">Reference proteome</keyword>
<evidence type="ECO:0000256" key="7">
    <source>
        <dbReference type="ARBA" id="ARBA00023136"/>
    </source>
</evidence>
<dbReference type="PANTHER" id="PTHR21137">
    <property type="entry name" value="ODORANT RECEPTOR"/>
    <property type="match status" value="1"/>
</dbReference>